<gene>
    <name evidence="2" type="ORF">O181_100271</name>
</gene>
<name>A0A9Q3PHN0_9BASI</name>
<dbReference type="Proteomes" id="UP000765509">
    <property type="component" value="Unassembled WGS sequence"/>
</dbReference>
<comment type="caution">
    <text evidence="2">The sequence shown here is derived from an EMBL/GenBank/DDBJ whole genome shotgun (WGS) entry which is preliminary data.</text>
</comment>
<reference evidence="2" key="1">
    <citation type="submission" date="2021-03" db="EMBL/GenBank/DDBJ databases">
        <title>Draft genome sequence of rust myrtle Austropuccinia psidii MF-1, a brazilian biotype.</title>
        <authorList>
            <person name="Quecine M.C."/>
            <person name="Pachon D.M.R."/>
            <person name="Bonatelli M.L."/>
            <person name="Correr F.H."/>
            <person name="Franceschini L.M."/>
            <person name="Leite T.F."/>
            <person name="Margarido G.R.A."/>
            <person name="Almeida C.A."/>
            <person name="Ferrarezi J.A."/>
            <person name="Labate C.A."/>
        </authorList>
    </citation>
    <scope>NUCLEOTIDE SEQUENCE</scope>
    <source>
        <strain evidence="2">MF-1</strain>
    </source>
</reference>
<protein>
    <submittedName>
        <fullName evidence="2">Uncharacterized protein</fullName>
    </submittedName>
</protein>
<feature type="compositionally biased region" description="Basic and acidic residues" evidence="1">
    <location>
        <begin position="1"/>
        <end position="14"/>
    </location>
</feature>
<evidence type="ECO:0000256" key="1">
    <source>
        <dbReference type="SAM" id="MobiDB-lite"/>
    </source>
</evidence>
<proteinExistence type="predicted"/>
<dbReference type="AlphaFoldDB" id="A0A9Q3PHN0"/>
<sequence length="66" mass="7495">MYKTPAKEATRPREFSATSHTPQLARGAREREENDLWWEIPTQTLPASAIIGWDFSNADEAEANPH</sequence>
<feature type="region of interest" description="Disordered" evidence="1">
    <location>
        <begin position="1"/>
        <end position="33"/>
    </location>
</feature>
<dbReference type="EMBL" id="AVOT02069715">
    <property type="protein sequence ID" value="MBW0560556.1"/>
    <property type="molecule type" value="Genomic_DNA"/>
</dbReference>
<evidence type="ECO:0000313" key="2">
    <source>
        <dbReference type="EMBL" id="MBW0560556.1"/>
    </source>
</evidence>
<accession>A0A9Q3PHN0</accession>
<organism evidence="2 3">
    <name type="scientific">Austropuccinia psidii MF-1</name>
    <dbReference type="NCBI Taxonomy" id="1389203"/>
    <lineage>
        <taxon>Eukaryota</taxon>
        <taxon>Fungi</taxon>
        <taxon>Dikarya</taxon>
        <taxon>Basidiomycota</taxon>
        <taxon>Pucciniomycotina</taxon>
        <taxon>Pucciniomycetes</taxon>
        <taxon>Pucciniales</taxon>
        <taxon>Sphaerophragmiaceae</taxon>
        <taxon>Austropuccinia</taxon>
    </lineage>
</organism>
<evidence type="ECO:0000313" key="3">
    <source>
        <dbReference type="Proteomes" id="UP000765509"/>
    </source>
</evidence>
<keyword evidence="3" id="KW-1185">Reference proteome</keyword>